<dbReference type="InterPro" id="IPR028082">
    <property type="entry name" value="Peripla_BP_I"/>
</dbReference>
<dbReference type="CDD" id="cd01392">
    <property type="entry name" value="HTH_LacI"/>
    <property type="match status" value="1"/>
</dbReference>
<reference evidence="6" key="1">
    <citation type="submission" date="2016-04" db="EMBL/GenBank/DDBJ databases">
        <authorList>
            <person name="Evans L.H."/>
            <person name="Alamgir A."/>
            <person name="Owens N."/>
            <person name="Weber N.D."/>
            <person name="Virtaneva K."/>
            <person name="Barbian K."/>
            <person name="Babar A."/>
            <person name="Rosenke K."/>
        </authorList>
    </citation>
    <scope>NUCLEOTIDE SEQUENCE</scope>
    <source>
        <strain evidence="6">Nono1</strain>
    </source>
</reference>
<evidence type="ECO:0000256" key="2">
    <source>
        <dbReference type="ARBA" id="ARBA00023125"/>
    </source>
</evidence>
<dbReference type="SMART" id="SM00354">
    <property type="entry name" value="HTH_LACI"/>
    <property type="match status" value="1"/>
</dbReference>
<feature type="domain" description="HTH cro/C1-type" evidence="5">
    <location>
        <begin position="8"/>
        <end position="38"/>
    </location>
</feature>
<dbReference type="InterPro" id="IPR046335">
    <property type="entry name" value="LacI/GalR-like_sensor"/>
</dbReference>
<dbReference type="GO" id="GO:0000976">
    <property type="term" value="F:transcription cis-regulatory region binding"/>
    <property type="evidence" value="ECO:0007669"/>
    <property type="project" value="TreeGrafter"/>
</dbReference>
<proteinExistence type="predicted"/>
<evidence type="ECO:0000259" key="4">
    <source>
        <dbReference type="PROSITE" id="PS50932"/>
    </source>
</evidence>
<name>A0A1M4EMY5_9ACTN</name>
<gene>
    <name evidence="6" type="ORF">BN4615_P9449</name>
</gene>
<dbReference type="Gene3D" id="1.10.260.40">
    <property type="entry name" value="lambda repressor-like DNA-binding domains"/>
    <property type="match status" value="1"/>
</dbReference>
<accession>A0A1M4EMY5</accession>
<organism evidence="6">
    <name type="scientific">Nonomuraea gerenzanensis</name>
    <dbReference type="NCBI Taxonomy" id="93944"/>
    <lineage>
        <taxon>Bacteria</taxon>
        <taxon>Bacillati</taxon>
        <taxon>Actinomycetota</taxon>
        <taxon>Actinomycetes</taxon>
        <taxon>Streptosporangiales</taxon>
        <taxon>Streptosporangiaceae</taxon>
        <taxon>Nonomuraea</taxon>
    </lineage>
</organism>
<keyword evidence="2" id="KW-0238">DNA-binding</keyword>
<dbReference type="InterPro" id="IPR000843">
    <property type="entry name" value="HTH_LacI"/>
</dbReference>
<dbReference type="SUPFAM" id="SSF53822">
    <property type="entry name" value="Periplasmic binding protein-like I"/>
    <property type="match status" value="1"/>
</dbReference>
<dbReference type="InterPro" id="IPR010982">
    <property type="entry name" value="Lambda_DNA-bd_dom_sf"/>
</dbReference>
<dbReference type="GO" id="GO:0003700">
    <property type="term" value="F:DNA-binding transcription factor activity"/>
    <property type="evidence" value="ECO:0007669"/>
    <property type="project" value="TreeGrafter"/>
</dbReference>
<dbReference type="InterPro" id="IPR001387">
    <property type="entry name" value="Cro/C1-type_HTH"/>
</dbReference>
<dbReference type="SUPFAM" id="SSF47413">
    <property type="entry name" value="lambda repressor-like DNA-binding domains"/>
    <property type="match status" value="1"/>
</dbReference>
<sequence length="337" mass="36201">MTTESSPLTIAQLAELAGVSTATVSKVVNGRSEVSPETRAAVEELIRLHGYRRQRRRSTPTTLVELVFHALEGDYPVEITKGVADVARAHDLTVAISDLHHDHTTTQSWLDGVLRRRPTGVIAVFSGLTEAQHDQLIHREIPLVLLDPADAPARNIPSVGAGNWNGGLTATRHLLELGHRRIAIITGPDAALPSRARLDGYRTALDMAGLPADPALIARGDFLIEGGLAQAHHLLRLPDRPTAVFATNDGQAIGVYHAAHQLGLRIPDDLSVIGFDDLPSVRWTIPPLTTIRQPLTDMAAAATTMLLTLAHGDPLPQNRVELATELVIRASTAPPPA</sequence>
<dbReference type="Gene3D" id="3.40.50.2300">
    <property type="match status" value="2"/>
</dbReference>
<evidence type="ECO:0000259" key="5">
    <source>
        <dbReference type="PROSITE" id="PS50943"/>
    </source>
</evidence>
<evidence type="ECO:0000256" key="1">
    <source>
        <dbReference type="ARBA" id="ARBA00023015"/>
    </source>
</evidence>
<dbReference type="CDD" id="cd06296">
    <property type="entry name" value="PBP1_CatR-like"/>
    <property type="match status" value="1"/>
</dbReference>
<keyword evidence="3" id="KW-0804">Transcription</keyword>
<dbReference type="PROSITE" id="PS50932">
    <property type="entry name" value="HTH_LACI_2"/>
    <property type="match status" value="1"/>
</dbReference>
<feature type="domain" description="HTH lacI-type" evidence="4">
    <location>
        <begin position="8"/>
        <end position="61"/>
    </location>
</feature>
<evidence type="ECO:0000256" key="3">
    <source>
        <dbReference type="ARBA" id="ARBA00023163"/>
    </source>
</evidence>
<protein>
    <submittedName>
        <fullName evidence="6">Transcriptional regulator, LacI family</fullName>
    </submittedName>
</protein>
<dbReference type="EMBL" id="LT559118">
    <property type="protein sequence ID" value="SBO99933.1"/>
    <property type="molecule type" value="Genomic_DNA"/>
</dbReference>
<evidence type="ECO:0000313" key="6">
    <source>
        <dbReference type="EMBL" id="SBO99933.1"/>
    </source>
</evidence>
<dbReference type="Pfam" id="PF00356">
    <property type="entry name" value="LacI"/>
    <property type="match status" value="1"/>
</dbReference>
<dbReference type="PANTHER" id="PTHR30146">
    <property type="entry name" value="LACI-RELATED TRANSCRIPTIONAL REPRESSOR"/>
    <property type="match status" value="1"/>
</dbReference>
<dbReference type="AlphaFoldDB" id="A0A1M4EMY5"/>
<keyword evidence="1" id="KW-0805">Transcription regulation</keyword>
<dbReference type="Pfam" id="PF13377">
    <property type="entry name" value="Peripla_BP_3"/>
    <property type="match status" value="1"/>
</dbReference>
<dbReference type="PANTHER" id="PTHR30146:SF153">
    <property type="entry name" value="LACTOSE OPERON REPRESSOR"/>
    <property type="match status" value="1"/>
</dbReference>
<dbReference type="PROSITE" id="PS50943">
    <property type="entry name" value="HTH_CROC1"/>
    <property type="match status" value="1"/>
</dbReference>
<dbReference type="RefSeq" id="WP_225268565.1">
    <property type="nucleotide sequence ID" value="NZ_CP084058.1"/>
</dbReference>